<dbReference type="Pfam" id="PF03009">
    <property type="entry name" value="GDPD"/>
    <property type="match status" value="1"/>
</dbReference>
<dbReference type="InterPro" id="IPR017946">
    <property type="entry name" value="PLC-like_Pdiesterase_TIM-brl"/>
</dbReference>
<dbReference type="GO" id="GO:0006629">
    <property type="term" value="P:lipid metabolic process"/>
    <property type="evidence" value="ECO:0007669"/>
    <property type="project" value="InterPro"/>
</dbReference>
<feature type="transmembrane region" description="Helical" evidence="1">
    <location>
        <begin position="212"/>
        <end position="231"/>
    </location>
</feature>
<dbReference type="SUPFAM" id="SSF51695">
    <property type="entry name" value="PLC-like phosphodiesterases"/>
    <property type="match status" value="1"/>
</dbReference>
<dbReference type="PANTHER" id="PTHR46211:SF8">
    <property type="entry name" value="PHOSPHODIESTERASE"/>
    <property type="match status" value="1"/>
</dbReference>
<dbReference type="EMBL" id="RYZS01000001">
    <property type="protein sequence ID" value="RVU95048.1"/>
    <property type="molecule type" value="Genomic_DNA"/>
</dbReference>
<sequence length="522" mass="60905">MNYFRQQITHFFNTFSIYNFIMLVFGLPFLSEGLFLFFRQSFLNNLYHPLYLLLFAALIFLYGNFFSQVQSNEKGFQNFSLKAAFVSFAYWLLLSPIFFFRFYQLLLAWQPLPARMLSFIFLYRWKILPVIIFLYLIVLYFLYRMILVPKYLKQGKSIKESRKLSWQKTENKLGKQLLLFFLIPFAFLTVSLLMKIGVIWLSQYLIRQTSAMIFLVIYRVLQNVWWGLFFLYLTASDKKPVIDDSTTKGTIVWLGLTILVCLGLYSLHYAHAFQIEDANEPFTISHRGVTNRNGVQNSIAALKRTSLRDRPDYIEMDVQETADHQLVVMHDENLKDLADKNLRIDETSWDELKKVTLEDNGYTSKIPLFADYLAEANRLNQKLLIELKVTNKTKSTIVQQLLPLKEQLANHQLQSMDLDSANKMKQLFPTMKVGYILPLDLIGAPKTSLDFMNIEARTANNDLIQVLQKRNQAVYVWPVNSNQQMAVYRCQNVTGILTDDLSVFSVDSNRISIKTASILQFD</sequence>
<comment type="caution">
    <text evidence="3">The sequence shown here is derived from an EMBL/GenBank/DDBJ whole genome shotgun (WGS) entry which is preliminary data.</text>
</comment>
<organism evidence="3 4">
    <name type="scientific">Enterococcus avium</name>
    <name type="common">Streptococcus avium</name>
    <dbReference type="NCBI Taxonomy" id="33945"/>
    <lineage>
        <taxon>Bacteria</taxon>
        <taxon>Bacillati</taxon>
        <taxon>Bacillota</taxon>
        <taxon>Bacilli</taxon>
        <taxon>Lactobacillales</taxon>
        <taxon>Enterococcaceae</taxon>
        <taxon>Enterococcus</taxon>
    </lineage>
</organism>
<dbReference type="Proteomes" id="UP000288388">
    <property type="component" value="Unassembled WGS sequence"/>
</dbReference>
<dbReference type="PANTHER" id="PTHR46211">
    <property type="entry name" value="GLYCEROPHOSPHORYL DIESTER PHOSPHODIESTERASE"/>
    <property type="match status" value="1"/>
</dbReference>
<protein>
    <recommendedName>
        <fullName evidence="2">GP-PDE domain-containing protein</fullName>
    </recommendedName>
</protein>
<keyword evidence="1" id="KW-1133">Transmembrane helix</keyword>
<dbReference type="Gene3D" id="3.20.20.190">
    <property type="entry name" value="Phosphatidylinositol (PI) phosphodiesterase"/>
    <property type="match status" value="1"/>
</dbReference>
<proteinExistence type="predicted"/>
<name>A0A437UN58_ENTAV</name>
<feature type="transmembrane region" description="Helical" evidence="1">
    <location>
        <begin position="251"/>
        <end position="270"/>
    </location>
</feature>
<feature type="transmembrane region" description="Helical" evidence="1">
    <location>
        <begin position="12"/>
        <end position="30"/>
    </location>
</feature>
<reference evidence="3 4" key="1">
    <citation type="submission" date="2018-12" db="EMBL/GenBank/DDBJ databases">
        <title>A novel vanA-carrying plasmid in a clinical isolate of Enterococcus avium.</title>
        <authorList>
            <person name="Bernasconi O.J."/>
            <person name="Luzzaro F."/>
            <person name="Endimiani A."/>
        </authorList>
    </citation>
    <scope>NUCLEOTIDE SEQUENCE [LARGE SCALE GENOMIC DNA]</scope>
    <source>
        <strain evidence="3 4">LC0559/18</strain>
    </source>
</reference>
<dbReference type="GO" id="GO:0008081">
    <property type="term" value="F:phosphoric diester hydrolase activity"/>
    <property type="evidence" value="ECO:0007669"/>
    <property type="project" value="InterPro"/>
</dbReference>
<gene>
    <name evidence="3" type="ORF">EK398_09350</name>
</gene>
<keyword evidence="1" id="KW-0812">Transmembrane</keyword>
<evidence type="ECO:0000313" key="4">
    <source>
        <dbReference type="Proteomes" id="UP000288388"/>
    </source>
</evidence>
<feature type="domain" description="GP-PDE" evidence="2">
    <location>
        <begin position="281"/>
        <end position="508"/>
    </location>
</feature>
<keyword evidence="1" id="KW-0472">Membrane</keyword>
<dbReference type="AlphaFoldDB" id="A0A437UN58"/>
<feature type="transmembrane region" description="Helical" evidence="1">
    <location>
        <begin position="177"/>
        <end position="200"/>
    </location>
</feature>
<feature type="transmembrane region" description="Helical" evidence="1">
    <location>
        <begin position="50"/>
        <end position="67"/>
    </location>
</feature>
<evidence type="ECO:0000259" key="2">
    <source>
        <dbReference type="PROSITE" id="PS51704"/>
    </source>
</evidence>
<dbReference type="PROSITE" id="PS51704">
    <property type="entry name" value="GP_PDE"/>
    <property type="match status" value="1"/>
</dbReference>
<evidence type="ECO:0000313" key="3">
    <source>
        <dbReference type="EMBL" id="RVU95048.1"/>
    </source>
</evidence>
<dbReference type="InterPro" id="IPR030395">
    <property type="entry name" value="GP_PDE_dom"/>
</dbReference>
<evidence type="ECO:0000256" key="1">
    <source>
        <dbReference type="SAM" id="Phobius"/>
    </source>
</evidence>
<feature type="transmembrane region" description="Helical" evidence="1">
    <location>
        <begin position="79"/>
        <end position="103"/>
    </location>
</feature>
<accession>A0A437UN58</accession>
<feature type="transmembrane region" description="Helical" evidence="1">
    <location>
        <begin position="123"/>
        <end position="143"/>
    </location>
</feature>